<dbReference type="EMBL" id="JBEAFC010000008">
    <property type="protein sequence ID" value="KAL1546217.1"/>
    <property type="molecule type" value="Genomic_DNA"/>
</dbReference>
<feature type="region of interest" description="Disordered" evidence="1">
    <location>
        <begin position="31"/>
        <end position="131"/>
    </location>
</feature>
<feature type="transmembrane region" description="Helical" evidence="2">
    <location>
        <begin position="182"/>
        <end position="201"/>
    </location>
</feature>
<keyword evidence="2" id="KW-1133">Transmembrane helix</keyword>
<feature type="transmembrane region" description="Helical" evidence="2">
    <location>
        <begin position="244"/>
        <end position="261"/>
    </location>
</feature>
<name>A0ABD1GQ31_SALDI</name>
<sequence length="262" mass="28194">MATTGGSIHLAREARRRRIIERGSDRLALISGRIQSLPPDPDQFISPPPAIDSPQQEEAASNSLLPNDESVQEKGQEPALSDLTVDPSPLESYNGSSIPSRSVALHDTKEEPSQIPSSAQQRPAQDRQREDALFTPDKIRLAVAASENTRMFCSIAAAVLVIASFMGLPIVGFRGIMLFRPFYLLLLTNITVVLGRLIVGARGVDSRTRRRSNAGGNDLAGQLGRALELGLLMQKIVGAVSMDFSIYAIVLVSGLSVVQILG</sequence>
<keyword evidence="2" id="KW-0812">Transmembrane</keyword>
<proteinExistence type="predicted"/>
<keyword evidence="4" id="KW-1185">Reference proteome</keyword>
<evidence type="ECO:0000313" key="4">
    <source>
        <dbReference type="Proteomes" id="UP001567538"/>
    </source>
</evidence>
<evidence type="ECO:0000256" key="1">
    <source>
        <dbReference type="SAM" id="MobiDB-lite"/>
    </source>
</evidence>
<comment type="caution">
    <text evidence="3">The sequence shown here is derived from an EMBL/GenBank/DDBJ whole genome shotgun (WGS) entry which is preliminary data.</text>
</comment>
<gene>
    <name evidence="3" type="ORF">AAHA92_22846</name>
</gene>
<feature type="compositionally biased region" description="Polar residues" evidence="1">
    <location>
        <begin position="91"/>
        <end position="100"/>
    </location>
</feature>
<feature type="transmembrane region" description="Helical" evidence="2">
    <location>
        <begin position="155"/>
        <end position="176"/>
    </location>
</feature>
<feature type="compositionally biased region" description="Polar residues" evidence="1">
    <location>
        <begin position="114"/>
        <end position="123"/>
    </location>
</feature>
<reference evidence="3 4" key="1">
    <citation type="submission" date="2024-06" db="EMBL/GenBank/DDBJ databases">
        <title>A chromosome level genome sequence of Diviner's sage (Salvia divinorum).</title>
        <authorList>
            <person name="Ford S.A."/>
            <person name="Ro D.-K."/>
            <person name="Ness R.W."/>
            <person name="Phillips M.A."/>
        </authorList>
    </citation>
    <scope>NUCLEOTIDE SEQUENCE [LARGE SCALE GENOMIC DNA]</scope>
    <source>
        <strain evidence="3">SAF-2024a</strain>
        <tissue evidence="3">Leaf</tissue>
    </source>
</reference>
<dbReference type="AlphaFoldDB" id="A0ABD1GQ31"/>
<feature type="compositionally biased region" description="Polar residues" evidence="1">
    <location>
        <begin position="53"/>
        <end position="65"/>
    </location>
</feature>
<protein>
    <recommendedName>
        <fullName evidence="5">Transmembrane protein</fullName>
    </recommendedName>
</protein>
<dbReference type="PANTHER" id="PTHR35469">
    <property type="entry name" value="TRANSMEMBRANE PROTEIN"/>
    <property type="match status" value="1"/>
</dbReference>
<dbReference type="Proteomes" id="UP001567538">
    <property type="component" value="Unassembled WGS sequence"/>
</dbReference>
<keyword evidence="2" id="KW-0472">Membrane</keyword>
<evidence type="ECO:0000256" key="2">
    <source>
        <dbReference type="SAM" id="Phobius"/>
    </source>
</evidence>
<evidence type="ECO:0008006" key="5">
    <source>
        <dbReference type="Google" id="ProtNLM"/>
    </source>
</evidence>
<dbReference type="PANTHER" id="PTHR35469:SF4">
    <property type="entry name" value="TRANSMEMBRANE PROTEIN"/>
    <property type="match status" value="1"/>
</dbReference>
<evidence type="ECO:0000313" key="3">
    <source>
        <dbReference type="EMBL" id="KAL1546217.1"/>
    </source>
</evidence>
<organism evidence="3 4">
    <name type="scientific">Salvia divinorum</name>
    <name type="common">Maria pastora</name>
    <name type="synonym">Diviner's sage</name>
    <dbReference type="NCBI Taxonomy" id="28513"/>
    <lineage>
        <taxon>Eukaryota</taxon>
        <taxon>Viridiplantae</taxon>
        <taxon>Streptophyta</taxon>
        <taxon>Embryophyta</taxon>
        <taxon>Tracheophyta</taxon>
        <taxon>Spermatophyta</taxon>
        <taxon>Magnoliopsida</taxon>
        <taxon>eudicotyledons</taxon>
        <taxon>Gunneridae</taxon>
        <taxon>Pentapetalae</taxon>
        <taxon>asterids</taxon>
        <taxon>lamiids</taxon>
        <taxon>Lamiales</taxon>
        <taxon>Lamiaceae</taxon>
        <taxon>Nepetoideae</taxon>
        <taxon>Mentheae</taxon>
        <taxon>Salviinae</taxon>
        <taxon>Salvia</taxon>
        <taxon>Salvia subgen. Calosphace</taxon>
    </lineage>
</organism>
<feature type="compositionally biased region" description="Pro residues" evidence="1">
    <location>
        <begin position="38"/>
        <end position="51"/>
    </location>
</feature>
<accession>A0ABD1GQ31</accession>